<accession>A0A1G7MM90</accession>
<evidence type="ECO:0000313" key="1">
    <source>
        <dbReference type="EMBL" id="SDF62831.1"/>
    </source>
</evidence>
<dbReference type="Proteomes" id="UP000198863">
    <property type="component" value="Unassembled WGS sequence"/>
</dbReference>
<keyword evidence="2" id="KW-1185">Reference proteome</keyword>
<dbReference type="NCBIfam" id="TIGR03941">
    <property type="entry name" value="tRNA_deam_assoc"/>
    <property type="match status" value="1"/>
</dbReference>
<dbReference type="AlphaFoldDB" id="A0A1G7MM90"/>
<gene>
    <name evidence="1" type="ORF">SAMN05660324_0710</name>
</gene>
<reference evidence="2" key="1">
    <citation type="submission" date="2016-10" db="EMBL/GenBank/DDBJ databases">
        <authorList>
            <person name="Varghese N."/>
            <person name="Submissions S."/>
        </authorList>
    </citation>
    <scope>NUCLEOTIDE SEQUENCE [LARGE SCALE GENOMIC DNA]</scope>
    <source>
        <strain evidence="2">DSM 44526</strain>
    </source>
</reference>
<dbReference type="OrthoDB" id="5189541at2"/>
<dbReference type="EMBL" id="FNCF01000001">
    <property type="protein sequence ID" value="SDF62831.1"/>
    <property type="molecule type" value="Genomic_DNA"/>
</dbReference>
<organism evidence="1 2">
    <name type="scientific">Klenkia brasiliensis</name>
    <dbReference type="NCBI Taxonomy" id="333142"/>
    <lineage>
        <taxon>Bacteria</taxon>
        <taxon>Bacillati</taxon>
        <taxon>Actinomycetota</taxon>
        <taxon>Actinomycetes</taxon>
        <taxon>Geodermatophilales</taxon>
        <taxon>Geodermatophilaceae</taxon>
        <taxon>Klenkia</taxon>
    </lineage>
</organism>
<dbReference type="InterPro" id="IPR023869">
    <property type="entry name" value="tRNA_Adeno_NH3ase_assoc_put"/>
</dbReference>
<name>A0A1G7MM90_9ACTN</name>
<evidence type="ECO:0000313" key="2">
    <source>
        <dbReference type="Proteomes" id="UP000198863"/>
    </source>
</evidence>
<proteinExistence type="predicted"/>
<dbReference type="RefSeq" id="WP_091058251.1">
    <property type="nucleotide sequence ID" value="NZ_FNCF01000001.1"/>
</dbReference>
<protein>
    <submittedName>
        <fullName evidence="1">Putative tRNA adenosine deaminase-associated protein</fullName>
    </submittedName>
</protein>
<sequence length="153" mass="16073">MLTSFAVHVARSGTGWAARLLADDAASELPALEAALTGEWPGPFVFVVDSRLYFVALTTGPGGMVRAMISDGALPEFLLAAEVMERYGIEGVQVDADDESEHPAGDLDLFADAGLPRADLEQILLADLWADEMVAEIAGRLGFADELAAAVAP</sequence>